<gene>
    <name evidence="2" type="ORF">MKW98_007544</name>
</gene>
<comment type="caution">
    <text evidence="2">The sequence shown here is derived from an EMBL/GenBank/DDBJ whole genome shotgun (WGS) entry which is preliminary data.</text>
</comment>
<proteinExistence type="predicted"/>
<evidence type="ECO:0000313" key="3">
    <source>
        <dbReference type="Proteomes" id="UP001202328"/>
    </source>
</evidence>
<feature type="compositionally biased region" description="Basic and acidic residues" evidence="1">
    <location>
        <begin position="76"/>
        <end position="92"/>
    </location>
</feature>
<evidence type="ECO:0000256" key="1">
    <source>
        <dbReference type="SAM" id="MobiDB-lite"/>
    </source>
</evidence>
<dbReference type="EMBL" id="JAJJMB010012081">
    <property type="protein sequence ID" value="KAI3891239.1"/>
    <property type="molecule type" value="Genomic_DNA"/>
</dbReference>
<feature type="region of interest" description="Disordered" evidence="1">
    <location>
        <begin position="1"/>
        <end position="105"/>
    </location>
</feature>
<keyword evidence="3" id="KW-1185">Reference proteome</keyword>
<dbReference type="AlphaFoldDB" id="A0AAD4SCM5"/>
<feature type="compositionally biased region" description="Acidic residues" evidence="1">
    <location>
        <begin position="93"/>
        <end position="105"/>
    </location>
</feature>
<accession>A0AAD4SCM5</accession>
<protein>
    <submittedName>
        <fullName evidence="2">Uncharacterized protein</fullName>
    </submittedName>
</protein>
<name>A0AAD4SCM5_9MAGN</name>
<sequence>EGGGLVREGEDLTWEQANAASGAMDVGPSTRSRRKKRSDTHPTFSLLSEEPDDETLPPSDDDSEYSDDTSFQFEMDFDKRMQANKRNRIDRDEGGDEEGDDRIEL</sequence>
<organism evidence="2 3">
    <name type="scientific">Papaver atlanticum</name>
    <dbReference type="NCBI Taxonomy" id="357466"/>
    <lineage>
        <taxon>Eukaryota</taxon>
        <taxon>Viridiplantae</taxon>
        <taxon>Streptophyta</taxon>
        <taxon>Embryophyta</taxon>
        <taxon>Tracheophyta</taxon>
        <taxon>Spermatophyta</taxon>
        <taxon>Magnoliopsida</taxon>
        <taxon>Ranunculales</taxon>
        <taxon>Papaveraceae</taxon>
        <taxon>Papaveroideae</taxon>
        <taxon>Papaver</taxon>
    </lineage>
</organism>
<evidence type="ECO:0000313" key="2">
    <source>
        <dbReference type="EMBL" id="KAI3891239.1"/>
    </source>
</evidence>
<feature type="compositionally biased region" description="Acidic residues" evidence="1">
    <location>
        <begin position="49"/>
        <end position="67"/>
    </location>
</feature>
<reference evidence="2" key="1">
    <citation type="submission" date="2022-04" db="EMBL/GenBank/DDBJ databases">
        <title>A functionally conserved STORR gene fusion in Papaver species that diverged 16.8 million years ago.</title>
        <authorList>
            <person name="Catania T."/>
        </authorList>
    </citation>
    <scope>NUCLEOTIDE SEQUENCE</scope>
    <source>
        <strain evidence="2">S-188037</strain>
    </source>
</reference>
<dbReference type="Proteomes" id="UP001202328">
    <property type="component" value="Unassembled WGS sequence"/>
</dbReference>
<feature type="non-terminal residue" evidence="2">
    <location>
        <position position="1"/>
    </location>
</feature>